<keyword evidence="2" id="KW-1185">Reference proteome</keyword>
<reference evidence="1 2" key="1">
    <citation type="submission" date="2013-09" db="EMBL/GenBank/DDBJ databases">
        <title>Biodegradation of hydrocarbons in the deep terrestrial subsurface : characterization of a microbial consortium composed of two Desulfotomaculum species originating from a deep geological formation.</title>
        <authorList>
            <person name="Aullo T."/>
            <person name="Berlendis S."/>
            <person name="Lascourreges J.-F."/>
            <person name="Dessort D."/>
            <person name="Saint-Laurent S."/>
            <person name="Schraauwers B."/>
            <person name="Mas J."/>
            <person name="Magot M."/>
            <person name="Ranchou-Peyruse A."/>
        </authorList>
    </citation>
    <scope>NUCLEOTIDE SEQUENCE [LARGE SCALE GENOMIC DNA]</scope>
    <source>
        <strain evidence="1 2">Bs107</strain>
    </source>
</reference>
<dbReference type="RefSeq" id="WP_099083376.1">
    <property type="nucleotide sequence ID" value="NZ_AWQQ01000069.1"/>
</dbReference>
<proteinExistence type="predicted"/>
<dbReference type="PANTHER" id="PTHR34613">
    <property type="entry name" value="SLL0800 PROTEIN"/>
    <property type="match status" value="1"/>
</dbReference>
<dbReference type="PANTHER" id="PTHR34613:SF1">
    <property type="entry name" value="SLL6017 PROTEIN"/>
    <property type="match status" value="1"/>
</dbReference>
<name>A0A2C6LHL2_9FIRM</name>
<protein>
    <recommendedName>
        <fullName evidence="3">Transposase (putative) YhgA-like domain-containing protein</fullName>
    </recommendedName>
</protein>
<gene>
    <name evidence="1" type="ORF">P378_13115</name>
</gene>
<sequence length="308" mass="36188">MLSIDIPMKRLFQRRPADWVKFVEPQCREEWIRPYQTEYTPKQQSRLDHVLEVEDPERGSYLINFEPMGYYDITLPARMLRYRSDIWESTLKNGRGTPPIIQVVIFFYPENDNKLHRLSDRWGESTMLDYQYRVIRIWQESRRTVIDNELVGLYPLLPLMKGQKPKEPPAQALQESIATIQKLPDQSLQQDLLAAMAIMVGRKGSQYTSELIQSMIRREMIMESPIYQEWVKQERAEAKAEGKAEKAQDTICKILYRKLGIESFELQQMVKAITSEPILDWVFEQIIDVTDKETAKNTIQKALAQAKQ</sequence>
<dbReference type="AlphaFoldDB" id="A0A2C6LHL2"/>
<evidence type="ECO:0008006" key="3">
    <source>
        <dbReference type="Google" id="ProtNLM"/>
    </source>
</evidence>
<evidence type="ECO:0000313" key="1">
    <source>
        <dbReference type="EMBL" id="PHJ37850.1"/>
    </source>
</evidence>
<evidence type="ECO:0000313" key="2">
    <source>
        <dbReference type="Proteomes" id="UP000222564"/>
    </source>
</evidence>
<organism evidence="1 2">
    <name type="scientific">Desulforamulus profundi</name>
    <dbReference type="NCBI Taxonomy" id="1383067"/>
    <lineage>
        <taxon>Bacteria</taxon>
        <taxon>Bacillati</taxon>
        <taxon>Bacillota</taxon>
        <taxon>Clostridia</taxon>
        <taxon>Eubacteriales</taxon>
        <taxon>Peptococcaceae</taxon>
        <taxon>Desulforamulus</taxon>
    </lineage>
</organism>
<comment type="caution">
    <text evidence="1">The sequence shown here is derived from an EMBL/GenBank/DDBJ whole genome shotgun (WGS) entry which is preliminary data.</text>
</comment>
<accession>A0A2C6LHL2</accession>
<dbReference type="Proteomes" id="UP000222564">
    <property type="component" value="Unassembled WGS sequence"/>
</dbReference>
<dbReference type="EMBL" id="AWQQ01000069">
    <property type="protein sequence ID" value="PHJ37850.1"/>
    <property type="molecule type" value="Genomic_DNA"/>
</dbReference>
<dbReference type="OrthoDB" id="1803913at2"/>